<evidence type="ECO:0000256" key="5">
    <source>
        <dbReference type="HAMAP-Rule" id="MF_00651"/>
    </source>
</evidence>
<dbReference type="EMBL" id="JAUKPO010000007">
    <property type="protein sequence ID" value="MDO1447532.1"/>
    <property type="molecule type" value="Genomic_DNA"/>
</dbReference>
<dbReference type="SMART" id="SM00732">
    <property type="entry name" value="YqgFc"/>
    <property type="match status" value="1"/>
</dbReference>
<evidence type="ECO:0000256" key="3">
    <source>
        <dbReference type="ARBA" id="ARBA00022722"/>
    </source>
</evidence>
<keyword evidence="8" id="KW-1185">Reference proteome</keyword>
<evidence type="ECO:0000256" key="1">
    <source>
        <dbReference type="ARBA" id="ARBA00022490"/>
    </source>
</evidence>
<accession>A0ABT8R620</accession>
<dbReference type="Proteomes" id="UP001168528">
    <property type="component" value="Unassembled WGS sequence"/>
</dbReference>
<evidence type="ECO:0000256" key="4">
    <source>
        <dbReference type="ARBA" id="ARBA00022801"/>
    </source>
</evidence>
<dbReference type="InterPro" id="IPR012337">
    <property type="entry name" value="RNaseH-like_sf"/>
</dbReference>
<keyword evidence="2 5" id="KW-0690">Ribosome biogenesis</keyword>
<dbReference type="Pfam" id="PF03652">
    <property type="entry name" value="RuvX"/>
    <property type="match status" value="1"/>
</dbReference>
<evidence type="ECO:0000313" key="8">
    <source>
        <dbReference type="Proteomes" id="UP001168528"/>
    </source>
</evidence>
<dbReference type="Gene3D" id="3.30.420.140">
    <property type="entry name" value="YqgF/RNase H-like domain"/>
    <property type="match status" value="1"/>
</dbReference>
<evidence type="ECO:0000313" key="7">
    <source>
        <dbReference type="EMBL" id="MDO1447532.1"/>
    </source>
</evidence>
<sequence>MGRLMAIDYGAKRVGLAVSDPMQIIATALDTVASKDIFDYLKVYEQKEGIEAFIVGMPKQLNNTDSSNAPLVKQFVKQLQTQFSGTPIHLADERFTSSIALHTMISGGMKKKDRRDKANVDKISAVLILQSFMESKR</sequence>
<keyword evidence="4 5" id="KW-0378">Hydrolase</keyword>
<gene>
    <name evidence="7" type="primary">ruvX</name>
    <name evidence="7" type="ORF">Q0590_14785</name>
</gene>
<evidence type="ECO:0000259" key="6">
    <source>
        <dbReference type="SMART" id="SM00732"/>
    </source>
</evidence>
<dbReference type="PANTHER" id="PTHR33317:SF4">
    <property type="entry name" value="POLYNUCLEOTIDYL TRANSFERASE, RIBONUCLEASE H-LIKE SUPERFAMILY PROTEIN"/>
    <property type="match status" value="1"/>
</dbReference>
<dbReference type="InterPro" id="IPR005227">
    <property type="entry name" value="YqgF"/>
</dbReference>
<dbReference type="SUPFAM" id="SSF53098">
    <property type="entry name" value="Ribonuclease H-like"/>
    <property type="match status" value="1"/>
</dbReference>
<feature type="domain" description="YqgF/RNase H-like" evidence="6">
    <location>
        <begin position="2"/>
        <end position="100"/>
    </location>
</feature>
<comment type="similarity">
    <text evidence="5">Belongs to the YqgF HJR family.</text>
</comment>
<proteinExistence type="inferred from homology"/>
<comment type="subcellular location">
    <subcellularLocation>
        <location evidence="5">Cytoplasm</location>
    </subcellularLocation>
</comment>
<dbReference type="PANTHER" id="PTHR33317">
    <property type="entry name" value="POLYNUCLEOTIDYL TRANSFERASE, RIBONUCLEASE H-LIKE SUPERFAMILY PROTEIN"/>
    <property type="match status" value="1"/>
</dbReference>
<name>A0ABT8R620_9BACT</name>
<comment type="function">
    <text evidence="5">Could be a nuclease involved in processing of the 5'-end of pre-16S rRNA.</text>
</comment>
<dbReference type="InterPro" id="IPR037027">
    <property type="entry name" value="YqgF/RNaseH-like_dom_sf"/>
</dbReference>
<dbReference type="HAMAP" id="MF_00651">
    <property type="entry name" value="Nuclease_YqgF"/>
    <property type="match status" value="1"/>
</dbReference>
<dbReference type="InterPro" id="IPR006641">
    <property type="entry name" value="YqgF/RNaseH-like_dom"/>
</dbReference>
<dbReference type="NCBIfam" id="TIGR00250">
    <property type="entry name" value="RNAse_H_YqgF"/>
    <property type="match status" value="1"/>
</dbReference>
<protein>
    <recommendedName>
        <fullName evidence="5">Putative pre-16S rRNA nuclease</fullName>
        <ecNumber evidence="5">3.1.-.-</ecNumber>
    </recommendedName>
</protein>
<dbReference type="CDD" id="cd16964">
    <property type="entry name" value="YqgF"/>
    <property type="match status" value="1"/>
</dbReference>
<dbReference type="EC" id="3.1.-.-" evidence="5"/>
<evidence type="ECO:0000256" key="2">
    <source>
        <dbReference type="ARBA" id="ARBA00022517"/>
    </source>
</evidence>
<dbReference type="RefSeq" id="WP_302038336.1">
    <property type="nucleotide sequence ID" value="NZ_JAUKPO010000007.1"/>
</dbReference>
<reference evidence="7" key="1">
    <citation type="submission" date="2023-07" db="EMBL/GenBank/DDBJ databases">
        <title>The genome sequence of Rhodocytophaga aerolata KACC 12507.</title>
        <authorList>
            <person name="Zhang X."/>
        </authorList>
    </citation>
    <scope>NUCLEOTIDE SEQUENCE</scope>
    <source>
        <strain evidence="7">KACC 12507</strain>
    </source>
</reference>
<organism evidence="7 8">
    <name type="scientific">Rhodocytophaga aerolata</name>
    <dbReference type="NCBI Taxonomy" id="455078"/>
    <lineage>
        <taxon>Bacteria</taxon>
        <taxon>Pseudomonadati</taxon>
        <taxon>Bacteroidota</taxon>
        <taxon>Cytophagia</taxon>
        <taxon>Cytophagales</taxon>
        <taxon>Rhodocytophagaceae</taxon>
        <taxon>Rhodocytophaga</taxon>
    </lineage>
</organism>
<keyword evidence="1 5" id="KW-0963">Cytoplasm</keyword>
<keyword evidence="3 5" id="KW-0540">Nuclease</keyword>
<comment type="caution">
    <text evidence="7">The sequence shown here is derived from an EMBL/GenBank/DDBJ whole genome shotgun (WGS) entry which is preliminary data.</text>
</comment>